<dbReference type="AlphaFoldDB" id="A0AAV4W0Y5"/>
<gene>
    <name evidence="2" type="ORF">CEXT_18301</name>
</gene>
<organism evidence="2 3">
    <name type="scientific">Caerostris extrusa</name>
    <name type="common">Bark spider</name>
    <name type="synonym">Caerostris bankana</name>
    <dbReference type="NCBI Taxonomy" id="172846"/>
    <lineage>
        <taxon>Eukaryota</taxon>
        <taxon>Metazoa</taxon>
        <taxon>Ecdysozoa</taxon>
        <taxon>Arthropoda</taxon>
        <taxon>Chelicerata</taxon>
        <taxon>Arachnida</taxon>
        <taxon>Araneae</taxon>
        <taxon>Araneomorphae</taxon>
        <taxon>Entelegynae</taxon>
        <taxon>Araneoidea</taxon>
        <taxon>Araneidae</taxon>
        <taxon>Caerostris</taxon>
    </lineage>
</organism>
<keyword evidence="1" id="KW-1133">Transmembrane helix</keyword>
<proteinExistence type="predicted"/>
<dbReference type="EMBL" id="BPLR01015374">
    <property type="protein sequence ID" value="GIY75661.1"/>
    <property type="molecule type" value="Genomic_DNA"/>
</dbReference>
<reference evidence="2 3" key="1">
    <citation type="submission" date="2021-06" db="EMBL/GenBank/DDBJ databases">
        <title>Caerostris extrusa draft genome.</title>
        <authorList>
            <person name="Kono N."/>
            <person name="Arakawa K."/>
        </authorList>
    </citation>
    <scope>NUCLEOTIDE SEQUENCE [LARGE SCALE GENOMIC DNA]</scope>
</reference>
<keyword evidence="1" id="KW-0812">Transmembrane</keyword>
<evidence type="ECO:0000256" key="1">
    <source>
        <dbReference type="SAM" id="Phobius"/>
    </source>
</evidence>
<evidence type="ECO:0000313" key="2">
    <source>
        <dbReference type="EMBL" id="GIY75661.1"/>
    </source>
</evidence>
<accession>A0AAV4W0Y5</accession>
<keyword evidence="1" id="KW-0472">Membrane</keyword>
<feature type="transmembrane region" description="Helical" evidence="1">
    <location>
        <begin position="20"/>
        <end position="42"/>
    </location>
</feature>
<sequence length="98" mass="10870">MKRAQNGGPGMNAWHEGGGTTALTFLCYMGIVGFKLGFWLVCSLAKAVQHRRPALLLIGIDRKVHSKLYSCLLSDVRGSSSKEWIKFLVGYLIFFSFA</sequence>
<dbReference type="Proteomes" id="UP001054945">
    <property type="component" value="Unassembled WGS sequence"/>
</dbReference>
<protein>
    <submittedName>
        <fullName evidence="2">Uncharacterized protein</fullName>
    </submittedName>
</protein>
<keyword evidence="3" id="KW-1185">Reference proteome</keyword>
<evidence type="ECO:0000313" key="3">
    <source>
        <dbReference type="Proteomes" id="UP001054945"/>
    </source>
</evidence>
<name>A0AAV4W0Y5_CAEEX</name>
<comment type="caution">
    <text evidence="2">The sequence shown here is derived from an EMBL/GenBank/DDBJ whole genome shotgun (WGS) entry which is preliminary data.</text>
</comment>